<protein>
    <submittedName>
        <fullName evidence="6">GalNAc-alpha-(1-&gt;4)-GalNAc-alpha-(1-&gt;3)-diNAcBac-PP-undecaprenol alpha-1,4-N-acetyl-D-galactosaminyltransferase</fullName>
        <ecNumber evidence="6">2.4.1.292</ecNumber>
    </submittedName>
</protein>
<evidence type="ECO:0000256" key="2">
    <source>
        <dbReference type="ARBA" id="ARBA00022676"/>
    </source>
</evidence>
<evidence type="ECO:0000256" key="3">
    <source>
        <dbReference type="ARBA" id="ARBA00022679"/>
    </source>
</evidence>
<comment type="similarity">
    <text evidence="1">Belongs to the glycosyltransferase group 1 family. Glycosyltransferase 4 subfamily.</text>
</comment>
<dbReference type="RefSeq" id="WP_114556998.1">
    <property type="nucleotide sequence ID" value="NZ_CACRTT010000032.1"/>
</dbReference>
<gene>
    <name evidence="6" type="primary">pglH</name>
    <name evidence="6" type="ORF">ELLFYP107_00936</name>
</gene>
<evidence type="ECO:0000259" key="5">
    <source>
        <dbReference type="Pfam" id="PF13439"/>
    </source>
</evidence>
<dbReference type="Pfam" id="PF00534">
    <property type="entry name" value="Glycos_transf_1"/>
    <property type="match status" value="1"/>
</dbReference>
<keyword evidence="3 6" id="KW-0808">Transferase</keyword>
<dbReference type="Gene3D" id="3.40.50.2000">
    <property type="entry name" value="Glycogen Phosphorylase B"/>
    <property type="match status" value="2"/>
</dbReference>
<sequence length="351" mass="39153">MPSILMVGPSPESMGGIATVEKNMLEAAHRRGEEVTFLPTTIEGGKARKLATAMVAYARYLRRLKSCDLVHVHMASRGSYFRKKAFIAAAAAHKKPVLLHLHGSEFAMWYDEECTEGQRRDICQTFRLCSRIVVLSEEWRDFLLNRRICDIEQVKVLHNAVNIPGENVTDYTSNTVLFMGRLDERKSPNVLLRAAARTLPAHPDARFVFGGDGDVRAYEKLADELGIYDKCRFIGWAAGEKKDEAFQNCSIFCLPSKNEGMPMSVLEAMSYGLATIATPVGGVPQIINDGVDGFLFPVDDVTALTEKLDVLMSDNALKERIGKCGRACIEKSFSLDAYMDQIDTIYEIIRK</sequence>
<dbReference type="AlphaFoldDB" id="A0A6N3FWP8"/>
<dbReference type="InterPro" id="IPR001296">
    <property type="entry name" value="Glyco_trans_1"/>
</dbReference>
<dbReference type="SUPFAM" id="SSF53756">
    <property type="entry name" value="UDP-Glycosyltransferase/glycogen phosphorylase"/>
    <property type="match status" value="1"/>
</dbReference>
<dbReference type="EMBL" id="CACRTT010000032">
    <property type="protein sequence ID" value="VYU56286.1"/>
    <property type="molecule type" value="Genomic_DNA"/>
</dbReference>
<dbReference type="GeneID" id="69511277"/>
<evidence type="ECO:0000313" key="6">
    <source>
        <dbReference type="EMBL" id="VYU56286.1"/>
    </source>
</evidence>
<reference evidence="6" key="1">
    <citation type="submission" date="2019-11" db="EMBL/GenBank/DDBJ databases">
        <authorList>
            <person name="Feng L."/>
        </authorList>
    </citation>
    <scope>NUCLEOTIDE SEQUENCE</scope>
    <source>
        <strain evidence="6">ElentaLFYP107</strain>
    </source>
</reference>
<dbReference type="EC" id="2.4.1.292" evidence="6"/>
<name>A0A6N3FWP8_EGGLN</name>
<accession>A0A6N3FWP8</accession>
<dbReference type="InterPro" id="IPR028098">
    <property type="entry name" value="Glyco_trans_4-like_N"/>
</dbReference>
<feature type="domain" description="Glycosyl transferase family 1" evidence="4">
    <location>
        <begin position="168"/>
        <end position="326"/>
    </location>
</feature>
<keyword evidence="2 6" id="KW-0328">Glycosyltransferase</keyword>
<evidence type="ECO:0000259" key="4">
    <source>
        <dbReference type="Pfam" id="PF00534"/>
    </source>
</evidence>
<dbReference type="GO" id="GO:0016757">
    <property type="term" value="F:glycosyltransferase activity"/>
    <property type="evidence" value="ECO:0007669"/>
    <property type="project" value="UniProtKB-KW"/>
</dbReference>
<organism evidence="6">
    <name type="scientific">Eggerthella lenta</name>
    <name type="common">Eubacterium lentum</name>
    <dbReference type="NCBI Taxonomy" id="84112"/>
    <lineage>
        <taxon>Bacteria</taxon>
        <taxon>Bacillati</taxon>
        <taxon>Actinomycetota</taxon>
        <taxon>Coriobacteriia</taxon>
        <taxon>Eggerthellales</taxon>
        <taxon>Eggerthellaceae</taxon>
        <taxon>Eggerthella</taxon>
    </lineage>
</organism>
<evidence type="ECO:0000256" key="1">
    <source>
        <dbReference type="ARBA" id="ARBA00009481"/>
    </source>
</evidence>
<dbReference type="CDD" id="cd03801">
    <property type="entry name" value="GT4_PimA-like"/>
    <property type="match status" value="1"/>
</dbReference>
<dbReference type="Pfam" id="PF13439">
    <property type="entry name" value="Glyco_transf_4"/>
    <property type="match status" value="1"/>
</dbReference>
<dbReference type="PANTHER" id="PTHR12526">
    <property type="entry name" value="GLYCOSYLTRANSFERASE"/>
    <property type="match status" value="1"/>
</dbReference>
<dbReference type="PANTHER" id="PTHR12526:SF640">
    <property type="entry name" value="COLANIC ACID BIOSYNTHESIS GLYCOSYLTRANSFERASE WCAL-RELATED"/>
    <property type="match status" value="1"/>
</dbReference>
<proteinExistence type="inferred from homology"/>
<feature type="domain" description="Glycosyltransferase subfamily 4-like N-terminal" evidence="5">
    <location>
        <begin position="15"/>
        <end position="162"/>
    </location>
</feature>